<dbReference type="SMART" id="SM00382">
    <property type="entry name" value="AAA"/>
    <property type="match status" value="1"/>
</dbReference>
<dbReference type="PROSITE" id="PS50893">
    <property type="entry name" value="ABC_TRANSPORTER_2"/>
    <property type="match status" value="1"/>
</dbReference>
<dbReference type="PROSITE" id="PS00211">
    <property type="entry name" value="ABC_TRANSPORTER_1"/>
    <property type="match status" value="1"/>
</dbReference>
<accession>A0ABV3TD92</accession>
<dbReference type="InterPro" id="IPR027417">
    <property type="entry name" value="P-loop_NTPase"/>
</dbReference>
<dbReference type="Gene3D" id="3.40.50.300">
    <property type="entry name" value="P-loop containing nucleotide triphosphate hydrolases"/>
    <property type="match status" value="1"/>
</dbReference>
<dbReference type="InterPro" id="IPR017871">
    <property type="entry name" value="ABC_transporter-like_CS"/>
</dbReference>
<evidence type="ECO:0000256" key="1">
    <source>
        <dbReference type="ARBA" id="ARBA00022448"/>
    </source>
</evidence>
<dbReference type="EMBL" id="JBAKFM010000002">
    <property type="protein sequence ID" value="MEX0469090.1"/>
    <property type="molecule type" value="Genomic_DNA"/>
</dbReference>
<comment type="caution">
    <text evidence="5">The sequence shown here is derived from an EMBL/GenBank/DDBJ whole genome shotgun (WGS) entry which is preliminary data.</text>
</comment>
<keyword evidence="6" id="KW-1185">Reference proteome</keyword>
<dbReference type="InterPro" id="IPR003593">
    <property type="entry name" value="AAA+_ATPase"/>
</dbReference>
<dbReference type="SUPFAM" id="SSF52540">
    <property type="entry name" value="P-loop containing nucleoside triphosphate hydrolases"/>
    <property type="match status" value="1"/>
</dbReference>
<sequence>MSKQTATPSSSIEINALVRRFADGHRALDGVDLDIAAGEFFTLLGPSGCGKTTLLRILAGLDTPSAGEVRIGGRAMAGVPAHRRSVNTVFQSYALFPHRNVRRNIAFGLEMQRLDAVTIEKRIDSVAGLTGITTLLDRPVDQLSGGQRQRVALARAVVNEPDVLLLDEPLSALDAGLRGRLQLELRELQHRLGMTFVFVTHDQQEAMIMSDRIAVLDRGRIAQVGTPPAIYEQPATRFVAEFMGHENLLAVTGRDEHGVITPIGHFAGAFAEGGHLLIRPEAISLGRRQAAGPSAIPAQVVGRVYRGGSTEYRIACGDHTLIARASDPAAEGFEPGAEVNATVAPAGLAVVAG</sequence>
<dbReference type="InterPro" id="IPR013611">
    <property type="entry name" value="Transp-assoc_OB_typ2"/>
</dbReference>
<dbReference type="PANTHER" id="PTHR42781:SF4">
    <property type="entry name" value="SPERMIDINE_PUTRESCINE IMPORT ATP-BINDING PROTEIN POTA"/>
    <property type="match status" value="1"/>
</dbReference>
<keyword evidence="1" id="KW-0813">Transport</keyword>
<evidence type="ECO:0000313" key="5">
    <source>
        <dbReference type="EMBL" id="MEX0469090.1"/>
    </source>
</evidence>
<name>A0ABV3TD92_9GAMM</name>
<gene>
    <name evidence="5" type="ORF">V6X73_05055</name>
</gene>
<evidence type="ECO:0000313" key="6">
    <source>
        <dbReference type="Proteomes" id="UP001556709"/>
    </source>
</evidence>
<dbReference type="InterPro" id="IPR003439">
    <property type="entry name" value="ABC_transporter-like_ATP-bd"/>
</dbReference>
<dbReference type="SUPFAM" id="SSF50331">
    <property type="entry name" value="MOP-like"/>
    <property type="match status" value="1"/>
</dbReference>
<reference evidence="5 6" key="1">
    <citation type="submission" date="2024-02" db="EMBL/GenBank/DDBJ databases">
        <title>New especies of Spiribacter isolated from saline water.</title>
        <authorList>
            <person name="Leon M.J."/>
            <person name="De La Haba R."/>
            <person name="Sanchez-Porro C."/>
            <person name="Ventosa A."/>
        </authorList>
    </citation>
    <scope>NUCLEOTIDE SEQUENCE [LARGE SCALE GENOMIC DNA]</scope>
    <source>
        <strain evidence="6">ag22IC6-390</strain>
    </source>
</reference>
<dbReference type="InterPro" id="IPR050093">
    <property type="entry name" value="ABC_SmlMolc_Importer"/>
</dbReference>
<dbReference type="Proteomes" id="UP001556709">
    <property type="component" value="Unassembled WGS sequence"/>
</dbReference>
<dbReference type="RefSeq" id="WP_367958681.1">
    <property type="nucleotide sequence ID" value="NZ_JBAKFH010000002.1"/>
</dbReference>
<dbReference type="Pfam" id="PF00005">
    <property type="entry name" value="ABC_tran"/>
    <property type="match status" value="1"/>
</dbReference>
<evidence type="ECO:0000256" key="2">
    <source>
        <dbReference type="ARBA" id="ARBA00022741"/>
    </source>
</evidence>
<feature type="domain" description="ABC transporter" evidence="4">
    <location>
        <begin position="12"/>
        <end position="243"/>
    </location>
</feature>
<proteinExistence type="predicted"/>
<protein>
    <submittedName>
        <fullName evidence="5">ABC transporter ATP-binding protein</fullName>
    </submittedName>
</protein>
<keyword evidence="2" id="KW-0547">Nucleotide-binding</keyword>
<dbReference type="GO" id="GO:0005524">
    <property type="term" value="F:ATP binding"/>
    <property type="evidence" value="ECO:0007669"/>
    <property type="project" value="UniProtKB-KW"/>
</dbReference>
<dbReference type="Pfam" id="PF08402">
    <property type="entry name" value="TOBE_2"/>
    <property type="match status" value="1"/>
</dbReference>
<dbReference type="PANTHER" id="PTHR42781">
    <property type="entry name" value="SPERMIDINE/PUTRESCINE IMPORT ATP-BINDING PROTEIN POTA"/>
    <property type="match status" value="1"/>
</dbReference>
<evidence type="ECO:0000259" key="4">
    <source>
        <dbReference type="PROSITE" id="PS50893"/>
    </source>
</evidence>
<evidence type="ECO:0000256" key="3">
    <source>
        <dbReference type="ARBA" id="ARBA00022840"/>
    </source>
</evidence>
<organism evidence="5 6">
    <name type="scientific">Spiribacter pallidus</name>
    <dbReference type="NCBI Taxonomy" id="1987936"/>
    <lineage>
        <taxon>Bacteria</taxon>
        <taxon>Pseudomonadati</taxon>
        <taxon>Pseudomonadota</taxon>
        <taxon>Gammaproteobacteria</taxon>
        <taxon>Chromatiales</taxon>
        <taxon>Ectothiorhodospiraceae</taxon>
        <taxon>Spiribacter</taxon>
    </lineage>
</organism>
<keyword evidence="3 5" id="KW-0067">ATP-binding</keyword>
<dbReference type="InterPro" id="IPR008995">
    <property type="entry name" value="Mo/tungstate-bd_C_term_dom"/>
</dbReference>